<comment type="caution">
    <text evidence="3">The sequence shown here is derived from an EMBL/GenBank/DDBJ whole genome shotgun (WGS) entry which is preliminary data.</text>
</comment>
<feature type="compositionally biased region" description="Polar residues" evidence="1">
    <location>
        <begin position="18"/>
        <end position="32"/>
    </location>
</feature>
<gene>
    <name evidence="3" type="ORF">B0T18DRAFT_314362</name>
</gene>
<reference evidence="3" key="1">
    <citation type="submission" date="2023-06" db="EMBL/GenBank/DDBJ databases">
        <title>Genome-scale phylogeny and comparative genomics of the fungal order Sordariales.</title>
        <authorList>
            <consortium name="Lawrence Berkeley National Laboratory"/>
            <person name="Hensen N."/>
            <person name="Bonometti L."/>
            <person name="Westerberg I."/>
            <person name="Brannstrom I.O."/>
            <person name="Guillou S."/>
            <person name="Cros-Aarteil S."/>
            <person name="Calhoun S."/>
            <person name="Haridas S."/>
            <person name="Kuo A."/>
            <person name="Mondo S."/>
            <person name="Pangilinan J."/>
            <person name="Riley R."/>
            <person name="LaButti K."/>
            <person name="Andreopoulos B."/>
            <person name="Lipzen A."/>
            <person name="Chen C."/>
            <person name="Yanf M."/>
            <person name="Daum C."/>
            <person name="Ng V."/>
            <person name="Clum A."/>
            <person name="Steindorff A."/>
            <person name="Ohm R."/>
            <person name="Martin F."/>
            <person name="Silar P."/>
            <person name="Natvig D."/>
            <person name="Lalanne C."/>
            <person name="Gautier V."/>
            <person name="Ament-velasquez S.L."/>
            <person name="Kruys A."/>
            <person name="Hutchinson M.I."/>
            <person name="Powell A.J."/>
            <person name="Barry K."/>
            <person name="Miller A.N."/>
            <person name="Grigoriev I.V."/>
            <person name="Debuchy R."/>
            <person name="Gladieux P."/>
            <person name="Thoren M.H."/>
            <person name="Johannesson H."/>
        </authorList>
    </citation>
    <scope>NUCLEOTIDE SEQUENCE</scope>
    <source>
        <strain evidence="3">SMH3187-1</strain>
    </source>
</reference>
<accession>A0AA40F8Y0</accession>
<sequence length="278" mass="30247">MKRSREPEEDPSDPPSPVSATTYSSGVVTGANSPPAENEADRETSQQPAAKITELDPAAAAAAAAESTFDMRCSLPPHREPVRFASYEEFEAHYHKTHTNRCLECRKNLPSAHLLSLHIEEMHDAFAVVKRERGERTYSCFVEDCDKKCSTPQKRRMHLIDKHLYPKNFFFAITRDGIDGRRSLLLEGGHRRRRSSLASVSATKTHANAPAAVGGEGSKEPAGQPQAPGGQLVSGGKAPEGKPDVVMDDLSGAMSALQFVPPSIRFGRGGRKAGFAKR</sequence>
<evidence type="ECO:0000313" key="3">
    <source>
        <dbReference type="EMBL" id="KAK0753295.1"/>
    </source>
</evidence>
<dbReference type="PANTHER" id="PTHR21354">
    <property type="entry name" value="ZINC FINGER PROTEIN 511"/>
    <property type="match status" value="1"/>
</dbReference>
<name>A0AA40F8Y0_9PEZI</name>
<feature type="region of interest" description="Disordered" evidence="1">
    <location>
        <begin position="194"/>
        <end position="247"/>
    </location>
</feature>
<dbReference type="InterPro" id="IPR013087">
    <property type="entry name" value="Znf_C2H2_type"/>
</dbReference>
<proteinExistence type="predicted"/>
<dbReference type="Proteomes" id="UP001172155">
    <property type="component" value="Unassembled WGS sequence"/>
</dbReference>
<dbReference type="InterPro" id="IPR039258">
    <property type="entry name" value="ZNF511"/>
</dbReference>
<dbReference type="SMART" id="SM00355">
    <property type="entry name" value="ZnF_C2H2"/>
    <property type="match status" value="2"/>
</dbReference>
<evidence type="ECO:0000313" key="4">
    <source>
        <dbReference type="Proteomes" id="UP001172155"/>
    </source>
</evidence>
<dbReference type="EMBL" id="JAUKUD010000001">
    <property type="protein sequence ID" value="KAK0753295.1"/>
    <property type="molecule type" value="Genomic_DNA"/>
</dbReference>
<feature type="domain" description="C2H2-type" evidence="2">
    <location>
        <begin position="102"/>
        <end position="123"/>
    </location>
</feature>
<evidence type="ECO:0000256" key="1">
    <source>
        <dbReference type="SAM" id="MobiDB-lite"/>
    </source>
</evidence>
<dbReference type="PANTHER" id="PTHR21354:SF0">
    <property type="entry name" value="ZINC FINGER PROTEIN 511"/>
    <property type="match status" value="1"/>
</dbReference>
<keyword evidence="4" id="KW-1185">Reference proteome</keyword>
<dbReference type="PROSITE" id="PS00028">
    <property type="entry name" value="ZINC_FINGER_C2H2_1"/>
    <property type="match status" value="1"/>
</dbReference>
<protein>
    <recommendedName>
        <fullName evidence="2">C2H2-type domain-containing protein</fullName>
    </recommendedName>
</protein>
<evidence type="ECO:0000259" key="2">
    <source>
        <dbReference type="PROSITE" id="PS00028"/>
    </source>
</evidence>
<dbReference type="AlphaFoldDB" id="A0AA40F8Y0"/>
<feature type="region of interest" description="Disordered" evidence="1">
    <location>
        <begin position="1"/>
        <end position="49"/>
    </location>
</feature>
<organism evidence="3 4">
    <name type="scientific">Schizothecium vesticola</name>
    <dbReference type="NCBI Taxonomy" id="314040"/>
    <lineage>
        <taxon>Eukaryota</taxon>
        <taxon>Fungi</taxon>
        <taxon>Dikarya</taxon>
        <taxon>Ascomycota</taxon>
        <taxon>Pezizomycotina</taxon>
        <taxon>Sordariomycetes</taxon>
        <taxon>Sordariomycetidae</taxon>
        <taxon>Sordariales</taxon>
        <taxon>Schizotheciaceae</taxon>
        <taxon>Schizothecium</taxon>
    </lineage>
</organism>